<feature type="coiled-coil region" evidence="2">
    <location>
        <begin position="86"/>
        <end position="127"/>
    </location>
</feature>
<name>A1ZRK1_MICM2</name>
<keyword evidence="5" id="KW-1185">Reference proteome</keyword>
<evidence type="ECO:0000313" key="4">
    <source>
        <dbReference type="EMBL" id="EAY26906.1"/>
    </source>
</evidence>
<evidence type="ECO:0000313" key="5">
    <source>
        <dbReference type="Proteomes" id="UP000004095"/>
    </source>
</evidence>
<keyword evidence="1" id="KW-0863">Zinc-finger</keyword>
<keyword evidence="2" id="KW-0175">Coiled coil</keyword>
<proteinExistence type="predicted"/>
<sequence>MQVTQSYARPSSSQVDSEGMKFNFSAEMSRKPVSINAVIKNSLAYARLMLALREVVKGDWRPAQKDHTAYQEWVAERYLEELPQHMKGVEARKIKKLEEREKLQTKKTALRKEISKTQSVVNKARRQYYNWLYQHDRDKWMVLDPVISVHPDAVIFEAFSLDESSYGRISVPSKLLETIGEIDYGTTNIDFSQALADEIYRVRSYRPAWLKVAFEKVELSTAAGGTVEKKIDLPESWVRGFLQVQSASTLDGIRVTLHSQTVAKILLELERKKERESPRSLRFMLKKGEKTTIVIDPWGIEVEDTNVYQGSHEGEVRLWGRRRLFVLKELLPYSDKVEVKLLGTGMPSYWTVEMDGHRFDLGLSGWTSNDWAKKGNFDLLASTGNTKNIDIKKVEQVLIQKLATTPQEVAELMGIDRSNATFALQELAKNGQAMYDHLTGTYRWRQLLQQDIKLTKNEEDERLKYAVSLVKGGQVEIMRSERLDGGLTEYSVGVQGKNFYKPTIHLDLDGRIKYAECGCSFFRRNKLRQGPCAHIMASVISISKNA</sequence>
<dbReference type="AlphaFoldDB" id="A1ZRK1"/>
<organism evidence="4 5">
    <name type="scientific">Microscilla marina ATCC 23134</name>
    <dbReference type="NCBI Taxonomy" id="313606"/>
    <lineage>
        <taxon>Bacteria</taxon>
        <taxon>Pseudomonadati</taxon>
        <taxon>Bacteroidota</taxon>
        <taxon>Cytophagia</taxon>
        <taxon>Cytophagales</taxon>
        <taxon>Microscillaceae</taxon>
        <taxon>Microscilla</taxon>
    </lineage>
</organism>
<dbReference type="Proteomes" id="UP000004095">
    <property type="component" value="Unassembled WGS sequence"/>
</dbReference>
<protein>
    <submittedName>
        <fullName evidence="4">Swim zinc finger domain protein</fullName>
    </submittedName>
</protein>
<keyword evidence="1" id="KW-0479">Metal-binding</keyword>
<dbReference type="EMBL" id="AAWS01000028">
    <property type="protein sequence ID" value="EAY26906.1"/>
    <property type="molecule type" value="Genomic_DNA"/>
</dbReference>
<dbReference type="GO" id="GO:0008270">
    <property type="term" value="F:zinc ion binding"/>
    <property type="evidence" value="ECO:0007669"/>
    <property type="project" value="UniProtKB-KW"/>
</dbReference>
<feature type="domain" description="SWIM-type" evidence="3">
    <location>
        <begin position="502"/>
        <end position="543"/>
    </location>
</feature>
<gene>
    <name evidence="4" type="ORF">M23134_03557</name>
</gene>
<evidence type="ECO:0000256" key="2">
    <source>
        <dbReference type="SAM" id="Coils"/>
    </source>
</evidence>
<evidence type="ECO:0000256" key="1">
    <source>
        <dbReference type="PROSITE-ProRule" id="PRU00325"/>
    </source>
</evidence>
<comment type="caution">
    <text evidence="4">The sequence shown here is derived from an EMBL/GenBank/DDBJ whole genome shotgun (WGS) entry which is preliminary data.</text>
</comment>
<dbReference type="OrthoDB" id="7821105at2"/>
<reference evidence="4 5" key="1">
    <citation type="submission" date="2007-01" db="EMBL/GenBank/DDBJ databases">
        <authorList>
            <person name="Haygood M."/>
            <person name="Podell S."/>
            <person name="Anderson C."/>
            <person name="Hopkinson B."/>
            <person name="Roe K."/>
            <person name="Barbeau K."/>
            <person name="Gaasterland T."/>
            <person name="Ferriera S."/>
            <person name="Johnson J."/>
            <person name="Kravitz S."/>
            <person name="Beeson K."/>
            <person name="Sutton G."/>
            <person name="Rogers Y.-H."/>
            <person name="Friedman R."/>
            <person name="Frazier M."/>
            <person name="Venter J.C."/>
        </authorList>
    </citation>
    <scope>NUCLEOTIDE SEQUENCE [LARGE SCALE GENOMIC DNA]</scope>
    <source>
        <strain evidence="4 5">ATCC 23134</strain>
    </source>
</reference>
<accession>A1ZRK1</accession>
<dbReference type="InterPro" id="IPR007527">
    <property type="entry name" value="Znf_SWIM"/>
</dbReference>
<evidence type="ECO:0000259" key="3">
    <source>
        <dbReference type="PROSITE" id="PS50966"/>
    </source>
</evidence>
<dbReference type="eggNOG" id="COG2345">
    <property type="taxonomic scope" value="Bacteria"/>
</dbReference>
<dbReference type="PROSITE" id="PS50966">
    <property type="entry name" value="ZF_SWIM"/>
    <property type="match status" value="1"/>
</dbReference>
<dbReference type="RefSeq" id="WP_002700019.1">
    <property type="nucleotide sequence ID" value="NZ_AAWS01000028.1"/>
</dbReference>
<keyword evidence="1" id="KW-0862">Zinc</keyword>